<feature type="transmembrane region" description="Helical" evidence="4">
    <location>
        <begin position="6"/>
        <end position="29"/>
    </location>
</feature>
<dbReference type="RefSeq" id="WP_076545629.1">
    <property type="nucleotide sequence ID" value="NZ_FTNC01000019.1"/>
</dbReference>
<dbReference type="PANTHER" id="PTHR43630:SF1">
    <property type="entry name" value="POLY-BETA-1,6-N-ACETYL-D-GLUCOSAMINE SYNTHASE"/>
    <property type="match status" value="1"/>
</dbReference>
<dbReference type="Pfam" id="PF00535">
    <property type="entry name" value="Glycos_transf_2"/>
    <property type="match status" value="1"/>
</dbReference>
<evidence type="ECO:0000259" key="5">
    <source>
        <dbReference type="Pfam" id="PF00535"/>
    </source>
</evidence>
<keyword evidence="4" id="KW-0472">Membrane</keyword>
<dbReference type="EMBL" id="FTNC01000019">
    <property type="protein sequence ID" value="SIR29476.1"/>
    <property type="molecule type" value="Genomic_DNA"/>
</dbReference>
<dbReference type="Gene3D" id="3.90.550.10">
    <property type="entry name" value="Spore Coat Polysaccharide Biosynthesis Protein SpsA, Chain A"/>
    <property type="match status" value="1"/>
</dbReference>
<evidence type="ECO:0000256" key="3">
    <source>
        <dbReference type="ARBA" id="ARBA00022679"/>
    </source>
</evidence>
<evidence type="ECO:0000256" key="4">
    <source>
        <dbReference type="SAM" id="Phobius"/>
    </source>
</evidence>
<keyword evidence="4" id="KW-1133">Transmembrane helix</keyword>
<dbReference type="InterPro" id="IPR029044">
    <property type="entry name" value="Nucleotide-diphossugar_trans"/>
</dbReference>
<evidence type="ECO:0000313" key="6">
    <source>
        <dbReference type="EMBL" id="SIR29476.1"/>
    </source>
</evidence>
<feature type="transmembrane region" description="Helical" evidence="4">
    <location>
        <begin position="385"/>
        <end position="407"/>
    </location>
</feature>
<evidence type="ECO:0000256" key="1">
    <source>
        <dbReference type="ARBA" id="ARBA00006739"/>
    </source>
</evidence>
<dbReference type="Proteomes" id="UP000185669">
    <property type="component" value="Unassembled WGS sequence"/>
</dbReference>
<keyword evidence="4" id="KW-0812">Transmembrane</keyword>
<keyword evidence="3 6" id="KW-0808">Transferase</keyword>
<feature type="transmembrane region" description="Helical" evidence="4">
    <location>
        <begin position="353"/>
        <end position="378"/>
    </location>
</feature>
<evidence type="ECO:0000313" key="7">
    <source>
        <dbReference type="Proteomes" id="UP000185669"/>
    </source>
</evidence>
<dbReference type="Pfam" id="PF03142">
    <property type="entry name" value="Chitin_synth_2"/>
    <property type="match status" value="1"/>
</dbReference>
<sequence>MENFYYFLLVFDYFAVLYFFLVNGTYIFLNVKAFFSIKNYWTSREIIDIENLFQSEFYKPVSIIIPAYNEELTIVDNIISILSLQYPELEVIVVNDGSKDNTIEELKDYFSLVESSRTYRDDLATQPVKKVYDSLDYPNLVVIDKENGGKADSLNAGINIAQFPLVCNIDADSLIDDQALQKIVEPFSRDWRVIAAGGTIRVANECGIKGGQVKKVRLSKKPIVRFQVLEYLRAFLFGRVGWASLNSLLIISGAFGVFKRKYLLKVGGYSTRTVGEDMELVLKLNKEMQKSDRDYRVLFFPDPVCWTQVPEEIKILSSQRRRWQRGLGQSLLMNKEIFFNKNYGLLGLFTYPFYFFVELLGPVIEILGYISIILTVVIRGRINEVVILFFITAILMGVLLSILSLFFEEMTFHKYTKLKDKLSLVFYAFLENFGYRQLHTFWRLRGLFDLFSKKESWGSQKRKKFND</sequence>
<keyword evidence="2" id="KW-0328">Glycosyltransferase</keyword>
<reference evidence="7" key="1">
    <citation type="submission" date="2017-01" db="EMBL/GenBank/DDBJ databases">
        <authorList>
            <person name="Varghese N."/>
            <person name="Submissions S."/>
        </authorList>
    </citation>
    <scope>NUCLEOTIDE SEQUENCE [LARGE SCALE GENOMIC DNA]</scope>
    <source>
        <strain evidence="7">ATCC 700103</strain>
    </source>
</reference>
<feature type="domain" description="Glycosyltransferase 2-like" evidence="5">
    <location>
        <begin position="62"/>
        <end position="206"/>
    </location>
</feature>
<dbReference type="PANTHER" id="PTHR43630">
    <property type="entry name" value="POLY-BETA-1,6-N-ACETYL-D-GLUCOSAMINE SYNTHASE"/>
    <property type="match status" value="1"/>
</dbReference>
<feature type="transmembrane region" description="Helical" evidence="4">
    <location>
        <begin position="234"/>
        <end position="258"/>
    </location>
</feature>
<dbReference type="AlphaFoldDB" id="A0A1N6ZRY8"/>
<name>A0A1N6ZRY8_9FIRM</name>
<protein>
    <submittedName>
        <fullName evidence="6">Glycosyltransferase, catalytic subunit of cellulose synthase and poly-beta-1,6-N-acetylglucosamine synthase</fullName>
    </submittedName>
</protein>
<organism evidence="6 7">
    <name type="scientific">Halanaerobium kushneri</name>
    <dbReference type="NCBI Taxonomy" id="56779"/>
    <lineage>
        <taxon>Bacteria</taxon>
        <taxon>Bacillati</taxon>
        <taxon>Bacillota</taxon>
        <taxon>Clostridia</taxon>
        <taxon>Halanaerobiales</taxon>
        <taxon>Halanaerobiaceae</taxon>
        <taxon>Halanaerobium</taxon>
    </lineage>
</organism>
<evidence type="ECO:0000256" key="2">
    <source>
        <dbReference type="ARBA" id="ARBA00022676"/>
    </source>
</evidence>
<comment type="similarity">
    <text evidence="1">Belongs to the glycosyltransferase 2 family.</text>
</comment>
<gene>
    <name evidence="6" type="ORF">SAMN05421834_11924</name>
</gene>
<dbReference type="CDD" id="cd06423">
    <property type="entry name" value="CESA_like"/>
    <property type="match status" value="1"/>
</dbReference>
<dbReference type="OrthoDB" id="9807778at2"/>
<proteinExistence type="inferred from homology"/>
<dbReference type="GO" id="GO:0016757">
    <property type="term" value="F:glycosyltransferase activity"/>
    <property type="evidence" value="ECO:0007669"/>
    <property type="project" value="UniProtKB-KW"/>
</dbReference>
<dbReference type="InterPro" id="IPR001173">
    <property type="entry name" value="Glyco_trans_2-like"/>
</dbReference>
<dbReference type="SUPFAM" id="SSF53448">
    <property type="entry name" value="Nucleotide-diphospho-sugar transferases"/>
    <property type="match status" value="1"/>
</dbReference>
<dbReference type="STRING" id="56779.SAMN05421834_11924"/>
<accession>A0A1N6ZRY8</accession>
<keyword evidence="7" id="KW-1185">Reference proteome</keyword>